<dbReference type="AlphaFoldDB" id="A0A1Y3Y795"/>
<keyword evidence="3" id="KW-0411">Iron-sulfur</keyword>
<dbReference type="Proteomes" id="UP000283426">
    <property type="component" value="Unassembled WGS sequence"/>
</dbReference>
<feature type="domain" description="4Fe-4S ferredoxin-type" evidence="4">
    <location>
        <begin position="72"/>
        <end position="101"/>
    </location>
</feature>
<dbReference type="EMBL" id="QSCO01000016">
    <property type="protein sequence ID" value="RGY05695.1"/>
    <property type="molecule type" value="Genomic_DNA"/>
</dbReference>
<evidence type="ECO:0000313" key="6">
    <source>
        <dbReference type="EMBL" id="RGV26067.1"/>
    </source>
</evidence>
<evidence type="ECO:0000313" key="5">
    <source>
        <dbReference type="EMBL" id="RGU55032.1"/>
    </source>
</evidence>
<sequence length="111" mass="12321">MSMNFWGFSISEARVIDYDKNDKSLVTAMTTEVPSSKLCIGCGGCSATCTAGNLTEFNIRKLQMLVKRGETKEVGEHLQKCMLCGKCLLVCPRGVDTRRMILSMLKYINSL</sequence>
<dbReference type="PROSITE" id="PS51379">
    <property type="entry name" value="4FE4S_FER_2"/>
    <property type="match status" value="2"/>
</dbReference>
<keyword evidence="2" id="KW-0408">Iron</keyword>
<evidence type="ECO:0000256" key="1">
    <source>
        <dbReference type="ARBA" id="ARBA00022723"/>
    </source>
</evidence>
<evidence type="ECO:0000313" key="7">
    <source>
        <dbReference type="EMBL" id="RGY05695.1"/>
    </source>
</evidence>
<dbReference type="InterPro" id="IPR017896">
    <property type="entry name" value="4Fe4S_Fe-S-bd"/>
</dbReference>
<comment type="caution">
    <text evidence="6">The sequence shown here is derived from an EMBL/GenBank/DDBJ whole genome shotgun (WGS) entry which is preliminary data.</text>
</comment>
<dbReference type="EMBL" id="QRYC01000022">
    <property type="protein sequence ID" value="RGU55032.1"/>
    <property type="molecule type" value="Genomic_DNA"/>
</dbReference>
<dbReference type="Gene3D" id="3.30.70.20">
    <property type="match status" value="1"/>
</dbReference>
<proteinExistence type="predicted"/>
<feature type="domain" description="4Fe-4S ferredoxin-type" evidence="4">
    <location>
        <begin position="29"/>
        <end position="60"/>
    </location>
</feature>
<dbReference type="GO" id="GO:0051536">
    <property type="term" value="F:iron-sulfur cluster binding"/>
    <property type="evidence" value="ECO:0007669"/>
    <property type="project" value="UniProtKB-KW"/>
</dbReference>
<dbReference type="PROSITE" id="PS00198">
    <property type="entry name" value="4FE4S_FER_1"/>
    <property type="match status" value="1"/>
</dbReference>
<evidence type="ECO:0000259" key="4">
    <source>
        <dbReference type="PROSITE" id="PS51379"/>
    </source>
</evidence>
<reference evidence="8 9" key="1">
    <citation type="submission" date="2018-08" db="EMBL/GenBank/DDBJ databases">
        <title>A genome reference for cultivated species of the human gut microbiota.</title>
        <authorList>
            <person name="Zou Y."/>
            <person name="Xue W."/>
            <person name="Luo G."/>
        </authorList>
    </citation>
    <scope>NUCLEOTIDE SEQUENCE [LARGE SCALE GENOMIC DNA]</scope>
    <source>
        <strain evidence="6 8">AF14-6AC</strain>
        <strain evidence="5 9">AF16-14</strain>
        <strain evidence="7 10">OF03-11</strain>
    </source>
</reference>
<evidence type="ECO:0000313" key="8">
    <source>
        <dbReference type="Proteomes" id="UP000283426"/>
    </source>
</evidence>
<evidence type="ECO:0000256" key="3">
    <source>
        <dbReference type="ARBA" id="ARBA00023014"/>
    </source>
</evidence>
<organism evidence="6 8">
    <name type="scientific">Odoribacter splanchnicus</name>
    <dbReference type="NCBI Taxonomy" id="28118"/>
    <lineage>
        <taxon>Bacteria</taxon>
        <taxon>Pseudomonadati</taxon>
        <taxon>Bacteroidota</taxon>
        <taxon>Bacteroidia</taxon>
        <taxon>Bacteroidales</taxon>
        <taxon>Odoribacteraceae</taxon>
        <taxon>Odoribacter</taxon>
    </lineage>
</organism>
<dbReference type="Pfam" id="PF13187">
    <property type="entry name" value="Fer4_9"/>
    <property type="match status" value="1"/>
</dbReference>
<accession>A0A1Y3Y795</accession>
<dbReference type="GO" id="GO:0046872">
    <property type="term" value="F:metal ion binding"/>
    <property type="evidence" value="ECO:0007669"/>
    <property type="project" value="UniProtKB-KW"/>
</dbReference>
<protein>
    <submittedName>
        <fullName evidence="6">4Fe-4S dicluster domain-containing protein</fullName>
    </submittedName>
</protein>
<dbReference type="Proteomes" id="UP000284434">
    <property type="component" value="Unassembled WGS sequence"/>
</dbReference>
<evidence type="ECO:0000313" key="9">
    <source>
        <dbReference type="Proteomes" id="UP000284243"/>
    </source>
</evidence>
<keyword evidence="1" id="KW-0479">Metal-binding</keyword>
<dbReference type="EMBL" id="QRYW01000020">
    <property type="protein sequence ID" value="RGV26067.1"/>
    <property type="molecule type" value="Genomic_DNA"/>
</dbReference>
<dbReference type="SUPFAM" id="SSF46548">
    <property type="entry name" value="alpha-helical ferredoxin"/>
    <property type="match status" value="1"/>
</dbReference>
<gene>
    <name evidence="6" type="ORF">DWW24_10490</name>
    <name evidence="5" type="ORF">DWW57_13740</name>
    <name evidence="7" type="ORF">DXA53_11645</name>
</gene>
<name>A0A1Y3Y795_9BACT</name>
<dbReference type="Proteomes" id="UP000284243">
    <property type="component" value="Unassembled WGS sequence"/>
</dbReference>
<dbReference type="InterPro" id="IPR017900">
    <property type="entry name" value="4Fe4S_Fe_S_CS"/>
</dbReference>
<evidence type="ECO:0000313" key="10">
    <source>
        <dbReference type="Proteomes" id="UP000284434"/>
    </source>
</evidence>
<evidence type="ECO:0000256" key="2">
    <source>
        <dbReference type="ARBA" id="ARBA00023004"/>
    </source>
</evidence>